<evidence type="ECO:0000313" key="8">
    <source>
        <dbReference type="Proteomes" id="UP001296921"/>
    </source>
</evidence>
<dbReference type="PANTHER" id="PTHR32305:SF15">
    <property type="entry name" value="PROTEIN RHSA-RELATED"/>
    <property type="match status" value="1"/>
</dbReference>
<evidence type="ECO:0000259" key="6">
    <source>
        <dbReference type="Pfam" id="PF25023"/>
    </source>
</evidence>
<gene>
    <name evidence="7" type="ORF">I2494_17525</name>
</gene>
<dbReference type="InterPro" id="IPR022385">
    <property type="entry name" value="Rhs_assc_core"/>
</dbReference>
<dbReference type="InterPro" id="IPR001826">
    <property type="entry name" value="RHS"/>
</dbReference>
<dbReference type="InterPro" id="IPR006530">
    <property type="entry name" value="YD"/>
</dbReference>
<dbReference type="Pfam" id="PF25023">
    <property type="entry name" value="TEN_YD-shell"/>
    <property type="match status" value="3"/>
</dbReference>
<evidence type="ECO:0000256" key="1">
    <source>
        <dbReference type="ARBA" id="ARBA00009455"/>
    </source>
</evidence>
<protein>
    <submittedName>
        <fullName evidence="7">RHS domain-containing protein</fullName>
    </submittedName>
</protein>
<comment type="caution">
    <text evidence="7">The sequence shown here is derived from an EMBL/GenBank/DDBJ whole genome shotgun (WGS) entry which is preliminary data.</text>
</comment>
<feature type="domain" description="Teneurin-like YD-shell" evidence="6">
    <location>
        <begin position="513"/>
        <end position="668"/>
    </location>
</feature>
<dbReference type="EMBL" id="JADRCR010000011">
    <property type="protein sequence ID" value="MBK5145487.1"/>
    <property type="molecule type" value="Genomic_DNA"/>
</dbReference>
<dbReference type="Pfam" id="PF03527">
    <property type="entry name" value="RHS"/>
    <property type="match status" value="1"/>
</dbReference>
<proteinExistence type="inferred from homology"/>
<dbReference type="Pfam" id="PF00545">
    <property type="entry name" value="Ribonuclease"/>
    <property type="match status" value="1"/>
</dbReference>
<dbReference type="PANTHER" id="PTHR32305">
    <property type="match status" value="1"/>
</dbReference>
<dbReference type="NCBIfam" id="TIGR01643">
    <property type="entry name" value="YD_repeat_2x"/>
    <property type="match status" value="6"/>
</dbReference>
<dbReference type="InterPro" id="IPR045351">
    <property type="entry name" value="DUF6531"/>
</dbReference>
<dbReference type="Proteomes" id="UP001296921">
    <property type="component" value="Unassembled WGS sequence"/>
</dbReference>
<feature type="domain" description="DUF6531" evidence="5">
    <location>
        <begin position="210"/>
        <end position="267"/>
    </location>
</feature>
<evidence type="ECO:0000313" key="7">
    <source>
        <dbReference type="EMBL" id="MBK5145487.1"/>
    </source>
</evidence>
<dbReference type="InterPro" id="IPR056823">
    <property type="entry name" value="TEN-like_YD-shell"/>
</dbReference>
<evidence type="ECO:0000256" key="2">
    <source>
        <dbReference type="ARBA" id="ARBA00022737"/>
    </source>
</evidence>
<name>A0ABS1IUX8_9GAMM</name>
<reference evidence="7 8" key="1">
    <citation type="submission" date="2020-11" db="EMBL/GenBank/DDBJ databases">
        <title>Insectihabitans protaetiae gen. nov. sp. nov. and Insectihabitans allomyrinae sp. nov., isolated from larvae of Protaetia brevitarsis seulensis and Allomyrina dichotoma, respectively.</title>
        <authorList>
            <person name="Lee S.D."/>
            <person name="Byeon Y.-S."/>
            <person name="Kim S.-M."/>
            <person name="Yang H.L."/>
            <person name="Kim I.S."/>
        </authorList>
    </citation>
    <scope>NUCLEOTIDE SEQUENCE [LARGE SCALE GENOMIC DNA]</scope>
    <source>
        <strain evidence="7 8">BWR-B9</strain>
    </source>
</reference>
<feature type="region of interest" description="Disordered" evidence="3">
    <location>
        <begin position="1297"/>
        <end position="1327"/>
    </location>
</feature>
<evidence type="ECO:0000259" key="5">
    <source>
        <dbReference type="Pfam" id="PF20148"/>
    </source>
</evidence>
<comment type="similarity">
    <text evidence="1">Belongs to the RHS family.</text>
</comment>
<feature type="domain" description="RHS protein conserved region" evidence="4">
    <location>
        <begin position="1152"/>
        <end position="1183"/>
    </location>
</feature>
<sequence length="1374" mass="158236">MNGSKHFDPQLGVDFHTYIVPPAPLPTPHISLVVDIFDYLPIIGATTTIHGLKRTVAGTEGKVVHIPIGTWAPPYAAPMGPQKDDELFMGSRTVIVDGDPLTYRLLPTLSCNIVGIPAPFRPRQKDKPIPKSLSLPLTANIALPHNVHVGGIPTISMMAMAMKAGLGAFKRLKKTKGFKNAMDKFKSLRQKLFKNMDSGFFKCKVLRAEPVDIRDRSVSLQHIDFTVSGRFPLNWVRYYSSANIDEDGYCGLGWRTLADTALHHHQQQDYWQIELPDGPLGFMETPKAAGRSHAVYGVPAGQLWYEQDQQGTHWLVEADDVIWRFTDQSKQISPHNVLNISKLEDRNGNQWQFIYQNNQLVKLVEYSNIDATGREIVVTTEQHRILQMSLYDTHQPDDSQYELVTYEYDGFRQLFHHIDNQGYARQFRYQDNYYLCAHRDRLGQTFYYEYDDDKAVIRAWGDGGLYDYHFNWIEECKELEVTNSLGHTSLIRFSEDGVPVCEIDPEGGATFFAYDDWGRTVMVTEPGGRKTQWEYDELGNLVKESVNGETEFSVIYQNNQPITITDTGGGVWQYEYDTRNNPTKLTNPLQISQQYRYDDLGQQIETIYPSGASELFCYTPLGFLLTRTDTAQQVTTYRTDYRGNLLEETNPLGHITRYRYDGKDRLIRVDGFNQKPVHIAYDAEDQVIAYRDEAGLETQLTYNGTGEVTGCRTPDGEWIRYYYDTEDQLTGVENQRNQRWQIKRDSLGRIIEEVDYWGQSRHYQYDLNNHMVASRDALGDTLNFRYDRQGNLIEKRHNDMPLTQYQYNARRQITACHNPWRKLEWSYDNAGRLTEESQDGFVIQHRYNAVGQYSGRISDMGNEITLGYNSAGQLSDIQLNQDEPIAFDYDALGRVKQEKLTETLRRELDYNEQSYITAQRVFSDAQPLFETVYQYDSVGHLTKRQDSLWGTDTYHYDKVGRLVTHSDPLGKIKTFVFDAAGNRLKDVVQQRYHRDEDGEALYRDSSLDGVRYVYDRVGQLVKRQRDGGEAEQFVWNESRQLIGYQKNGVSTEYAYDGLGRRICKKTPERVSWYFWQGDALLAEAEKPIDFIIEPDNNSDITQPCLLTRANSEQYRQAQLKFLFEDLREYVYHPGTFRPLALIDNQQRQKTSYYYHCDINGAPLRLTDAAGNIVWSERSGVWGEKGTVYANQIHNPLRFQGQYFDEESGLHYNRYRYYDPVSGGYVSQDPIGLNGGINLYSYVPNPLSWIDPLGLKCTHSAKNPKQAHAAIKDKWGHTMSKREMRELQSTIDRIKLNKPRYSNDGTPFGNTHTKGNPNSQRLDTGSGPYTEWTVKTPDVGTNGQRRIVVDTKTGKAYYTHDHYESFIEIDLGGWK</sequence>
<dbReference type="InterPro" id="IPR000026">
    <property type="entry name" value="N1-like"/>
</dbReference>
<dbReference type="Pfam" id="PF20148">
    <property type="entry name" value="DUF6531"/>
    <property type="match status" value="1"/>
</dbReference>
<feature type="compositionally biased region" description="Polar residues" evidence="3">
    <location>
        <begin position="1302"/>
        <end position="1322"/>
    </location>
</feature>
<organism evidence="7 8">
    <name type="scientific">Limnobaculum allomyrinae</name>
    <dbReference type="NCBI Taxonomy" id="2791986"/>
    <lineage>
        <taxon>Bacteria</taxon>
        <taxon>Pseudomonadati</taxon>
        <taxon>Pseudomonadota</taxon>
        <taxon>Gammaproteobacteria</taxon>
        <taxon>Enterobacterales</taxon>
        <taxon>Budviciaceae</taxon>
        <taxon>Limnobaculum</taxon>
    </lineage>
</organism>
<evidence type="ECO:0000259" key="4">
    <source>
        <dbReference type="Pfam" id="PF03527"/>
    </source>
</evidence>
<dbReference type="RefSeq" id="WP_218468372.1">
    <property type="nucleotide sequence ID" value="NZ_JADRCR010000011.1"/>
</dbReference>
<keyword evidence="8" id="KW-1185">Reference proteome</keyword>
<accession>A0ABS1IUX8</accession>
<evidence type="ECO:0000256" key="3">
    <source>
        <dbReference type="SAM" id="MobiDB-lite"/>
    </source>
</evidence>
<keyword evidence="2" id="KW-0677">Repeat</keyword>
<feature type="domain" description="Teneurin-like YD-shell" evidence="6">
    <location>
        <begin position="804"/>
        <end position="896"/>
    </location>
</feature>
<dbReference type="NCBIfam" id="TIGR03696">
    <property type="entry name" value="Rhs_assc_core"/>
    <property type="match status" value="1"/>
</dbReference>
<dbReference type="InterPro" id="IPR050708">
    <property type="entry name" value="T6SS_VgrG/RHS"/>
</dbReference>
<feature type="domain" description="Teneurin-like YD-shell" evidence="6">
    <location>
        <begin position="903"/>
        <end position="1066"/>
    </location>
</feature>
<dbReference type="CDD" id="cd14740">
    <property type="entry name" value="PAAR_4"/>
    <property type="match status" value="1"/>
</dbReference>